<protein>
    <recommendedName>
        <fullName evidence="3">BFD-like [2Fe-2S]-binding domain-containing protein</fullName>
    </recommendedName>
</protein>
<dbReference type="EMBL" id="CP018632">
    <property type="protein sequence ID" value="ASJ75200.1"/>
    <property type="molecule type" value="Genomic_DNA"/>
</dbReference>
<gene>
    <name evidence="1" type="ORF">IMCC3135_25725</name>
</gene>
<dbReference type="RefSeq" id="WP_088920141.1">
    <property type="nucleotide sequence ID" value="NZ_CP018632.1"/>
</dbReference>
<dbReference type="Proteomes" id="UP000250079">
    <property type="component" value="Chromosome"/>
</dbReference>
<reference evidence="1 2" key="1">
    <citation type="submission" date="2016-12" db="EMBL/GenBank/DDBJ databases">
        <authorList>
            <person name="Song W.-J."/>
            <person name="Kurnit D.M."/>
        </authorList>
    </citation>
    <scope>NUCLEOTIDE SEQUENCE [LARGE SCALE GENOMIC DNA]</scope>
    <source>
        <strain evidence="1 2">IMCC3135</strain>
    </source>
</reference>
<evidence type="ECO:0008006" key="3">
    <source>
        <dbReference type="Google" id="ProtNLM"/>
    </source>
</evidence>
<dbReference type="AlphaFoldDB" id="A0A2Z2P1Q3"/>
<proteinExistence type="predicted"/>
<keyword evidence="2" id="KW-1185">Reference proteome</keyword>
<dbReference type="Gene3D" id="1.10.10.1100">
    <property type="entry name" value="BFD-like [2Fe-2S]-binding domain"/>
    <property type="match status" value="1"/>
</dbReference>
<dbReference type="OrthoDB" id="7428628at2"/>
<accession>A0A2Z2P1Q3</accession>
<dbReference type="InterPro" id="IPR041854">
    <property type="entry name" value="BFD-like_2Fe2S-bd_dom_sf"/>
</dbReference>
<name>A0A2Z2P1Q3_9GAMM</name>
<organism evidence="1 2">
    <name type="scientific">Granulosicoccus antarcticus IMCC3135</name>
    <dbReference type="NCBI Taxonomy" id="1192854"/>
    <lineage>
        <taxon>Bacteria</taxon>
        <taxon>Pseudomonadati</taxon>
        <taxon>Pseudomonadota</taxon>
        <taxon>Gammaproteobacteria</taxon>
        <taxon>Chromatiales</taxon>
        <taxon>Granulosicoccaceae</taxon>
        <taxon>Granulosicoccus</taxon>
    </lineage>
</organism>
<evidence type="ECO:0000313" key="1">
    <source>
        <dbReference type="EMBL" id="ASJ75200.1"/>
    </source>
</evidence>
<evidence type="ECO:0000313" key="2">
    <source>
        <dbReference type="Proteomes" id="UP000250079"/>
    </source>
</evidence>
<sequence length="82" mass="8889">MIVCHCNRLTANDIGDAVECLKSNCANPDLCPDNVYGELGACPRCCNCFPLAEATIREAELRFISKSQLTSPTPLSAENRIS</sequence>
<dbReference type="KEGG" id="gai:IMCC3135_25725"/>